<gene>
    <name evidence="3" type="ORF">B0T25DRAFT_224006</name>
</gene>
<keyword evidence="4" id="KW-1185">Reference proteome</keyword>
<feature type="compositionally biased region" description="Basic and acidic residues" evidence="1">
    <location>
        <begin position="458"/>
        <end position="468"/>
    </location>
</feature>
<protein>
    <submittedName>
        <fullName evidence="3">Uncharacterized protein</fullName>
    </submittedName>
</protein>
<feature type="transmembrane region" description="Helical" evidence="2">
    <location>
        <begin position="133"/>
        <end position="156"/>
    </location>
</feature>
<feature type="transmembrane region" description="Helical" evidence="2">
    <location>
        <begin position="168"/>
        <end position="189"/>
    </location>
</feature>
<feature type="compositionally biased region" description="Basic and acidic residues" evidence="1">
    <location>
        <begin position="378"/>
        <end position="396"/>
    </location>
</feature>
<sequence>MSNQAQCDNFTTITDFLNNAVAGSVNITEAVGRCPETCGLIWGSGNPDLSGIGAYISYILQSIFTFIFGPVFVTIFACFLKPGGIRDDSNRKVYEPLVGLITTQLDTSVGFSIPVAIAAIVRLRQSPPFYEIAFLESLLTSQFLSLLAICLGLGVLKLYEDESKGRRIVSIIICCLVEFALYMVLIRYLRTSQGMWAAIQELGGACSLYGSILPGFQYFQNHQFLPQITAAQFFNPFDFSNWTNTAKFAWTIIGLILAGATALCILCAAVGGLFASISSGEPISLGLLSLGLSIGSAYCTAQMSHKRDAMRAILGDQFQDNEWGFGQVVAICLWAPLMPHFLGLALALLGSPHVITRPLWARPEKKKPETASAPTAGRDLEKDVPAARAAKSESKPSDITLVTRATPGAGKADETTVKTDDITKEITAVAAETVSEDSYSPETANETTAPNNGAPEAPKTKAAQEAKGESAQVQPDAGGTAEGKDAK</sequence>
<dbReference type="Proteomes" id="UP001275084">
    <property type="component" value="Unassembled WGS sequence"/>
</dbReference>
<comment type="caution">
    <text evidence="3">The sequence shown here is derived from an EMBL/GenBank/DDBJ whole genome shotgun (WGS) entry which is preliminary data.</text>
</comment>
<feature type="compositionally biased region" description="Polar residues" evidence="1">
    <location>
        <begin position="436"/>
        <end position="451"/>
    </location>
</feature>
<keyword evidence="2" id="KW-1133">Transmembrane helix</keyword>
<evidence type="ECO:0000256" key="2">
    <source>
        <dbReference type="SAM" id="Phobius"/>
    </source>
</evidence>
<feature type="region of interest" description="Disordered" evidence="1">
    <location>
        <begin position="364"/>
        <end position="487"/>
    </location>
</feature>
<feature type="transmembrane region" description="Helical" evidence="2">
    <location>
        <begin position="100"/>
        <end position="121"/>
    </location>
</feature>
<evidence type="ECO:0000313" key="4">
    <source>
        <dbReference type="Proteomes" id="UP001275084"/>
    </source>
</evidence>
<name>A0AAJ0MEY9_9PEZI</name>
<accession>A0AAJ0MEY9</accession>
<dbReference type="EMBL" id="JAUIQD010000004">
    <property type="protein sequence ID" value="KAK3354006.1"/>
    <property type="molecule type" value="Genomic_DNA"/>
</dbReference>
<evidence type="ECO:0000313" key="3">
    <source>
        <dbReference type="EMBL" id="KAK3354006.1"/>
    </source>
</evidence>
<dbReference type="AlphaFoldDB" id="A0AAJ0MEY9"/>
<feature type="transmembrane region" description="Helical" evidence="2">
    <location>
        <begin position="55"/>
        <end position="80"/>
    </location>
</feature>
<organism evidence="3 4">
    <name type="scientific">Lasiosphaeria hispida</name>
    <dbReference type="NCBI Taxonomy" id="260671"/>
    <lineage>
        <taxon>Eukaryota</taxon>
        <taxon>Fungi</taxon>
        <taxon>Dikarya</taxon>
        <taxon>Ascomycota</taxon>
        <taxon>Pezizomycotina</taxon>
        <taxon>Sordariomycetes</taxon>
        <taxon>Sordariomycetidae</taxon>
        <taxon>Sordariales</taxon>
        <taxon>Lasiosphaeriaceae</taxon>
        <taxon>Lasiosphaeria</taxon>
    </lineage>
</organism>
<keyword evidence="2" id="KW-0812">Transmembrane</keyword>
<reference evidence="3" key="2">
    <citation type="submission" date="2023-06" db="EMBL/GenBank/DDBJ databases">
        <authorList>
            <consortium name="Lawrence Berkeley National Laboratory"/>
            <person name="Haridas S."/>
            <person name="Hensen N."/>
            <person name="Bonometti L."/>
            <person name="Westerberg I."/>
            <person name="Brannstrom I.O."/>
            <person name="Guillou S."/>
            <person name="Cros-Aarteil S."/>
            <person name="Calhoun S."/>
            <person name="Kuo A."/>
            <person name="Mondo S."/>
            <person name="Pangilinan J."/>
            <person name="Riley R."/>
            <person name="Labutti K."/>
            <person name="Andreopoulos B."/>
            <person name="Lipzen A."/>
            <person name="Chen C."/>
            <person name="Yanf M."/>
            <person name="Daum C."/>
            <person name="Ng V."/>
            <person name="Clum A."/>
            <person name="Steindorff A."/>
            <person name="Ohm R."/>
            <person name="Martin F."/>
            <person name="Silar P."/>
            <person name="Natvig D."/>
            <person name="Lalanne C."/>
            <person name="Gautier V."/>
            <person name="Ament-Velasquez S.L."/>
            <person name="Kruys A."/>
            <person name="Hutchinson M.I."/>
            <person name="Powell A.J."/>
            <person name="Barry K."/>
            <person name="Miller A.N."/>
            <person name="Grigoriev I.V."/>
            <person name="Debuchy R."/>
            <person name="Gladieux P."/>
            <person name="Thoren M.H."/>
            <person name="Johannesson H."/>
        </authorList>
    </citation>
    <scope>NUCLEOTIDE SEQUENCE</scope>
    <source>
        <strain evidence="3">CBS 955.72</strain>
    </source>
</reference>
<feature type="compositionally biased region" description="Basic and acidic residues" evidence="1">
    <location>
        <begin position="411"/>
        <end position="424"/>
    </location>
</feature>
<feature type="transmembrane region" description="Helical" evidence="2">
    <location>
        <begin position="324"/>
        <end position="349"/>
    </location>
</feature>
<proteinExistence type="predicted"/>
<feature type="transmembrane region" description="Helical" evidence="2">
    <location>
        <begin position="285"/>
        <end position="304"/>
    </location>
</feature>
<keyword evidence="2" id="KW-0472">Membrane</keyword>
<reference evidence="3" key="1">
    <citation type="journal article" date="2023" name="Mol. Phylogenet. Evol.">
        <title>Genome-scale phylogeny and comparative genomics of the fungal order Sordariales.</title>
        <authorList>
            <person name="Hensen N."/>
            <person name="Bonometti L."/>
            <person name="Westerberg I."/>
            <person name="Brannstrom I.O."/>
            <person name="Guillou S."/>
            <person name="Cros-Aarteil S."/>
            <person name="Calhoun S."/>
            <person name="Haridas S."/>
            <person name="Kuo A."/>
            <person name="Mondo S."/>
            <person name="Pangilinan J."/>
            <person name="Riley R."/>
            <person name="LaButti K."/>
            <person name="Andreopoulos B."/>
            <person name="Lipzen A."/>
            <person name="Chen C."/>
            <person name="Yan M."/>
            <person name="Daum C."/>
            <person name="Ng V."/>
            <person name="Clum A."/>
            <person name="Steindorff A."/>
            <person name="Ohm R.A."/>
            <person name="Martin F."/>
            <person name="Silar P."/>
            <person name="Natvig D.O."/>
            <person name="Lalanne C."/>
            <person name="Gautier V."/>
            <person name="Ament-Velasquez S.L."/>
            <person name="Kruys A."/>
            <person name="Hutchinson M.I."/>
            <person name="Powell A.J."/>
            <person name="Barry K."/>
            <person name="Miller A.N."/>
            <person name="Grigoriev I.V."/>
            <person name="Debuchy R."/>
            <person name="Gladieux P."/>
            <person name="Hiltunen Thoren M."/>
            <person name="Johannesson H."/>
        </authorList>
    </citation>
    <scope>NUCLEOTIDE SEQUENCE</scope>
    <source>
        <strain evidence="3">CBS 955.72</strain>
    </source>
</reference>
<evidence type="ECO:0000256" key="1">
    <source>
        <dbReference type="SAM" id="MobiDB-lite"/>
    </source>
</evidence>
<feature type="transmembrane region" description="Helical" evidence="2">
    <location>
        <begin position="248"/>
        <end position="273"/>
    </location>
</feature>